<protein>
    <submittedName>
        <fullName evidence="2">Uncharacterized protein</fullName>
    </submittedName>
</protein>
<keyword evidence="1" id="KW-0472">Membrane</keyword>
<proteinExistence type="predicted"/>
<evidence type="ECO:0000313" key="3">
    <source>
        <dbReference type="Proteomes" id="UP000708298"/>
    </source>
</evidence>
<sequence length="152" mass="16637">MSQSGSNPPSHSQAFERLVENGQDLTGLLAYALYKQAIREAALQGAAVHRSEHRSPVPVEITAYRSTADNMLTAFAGSIIEQSREDIEESARRSYMAAMEERLNTEFRKATNWRSAIAVNLIAWLLSIAITFLIAVSGVPHWIAVIAHSVGG</sequence>
<dbReference type="Proteomes" id="UP000708298">
    <property type="component" value="Unassembled WGS sequence"/>
</dbReference>
<gene>
    <name evidence="2" type="ORF">ASILVAE211_01190</name>
</gene>
<keyword evidence="3" id="KW-1185">Reference proteome</keyword>
<evidence type="ECO:0000313" key="2">
    <source>
        <dbReference type="EMBL" id="MCB8873777.1"/>
    </source>
</evidence>
<dbReference type="AlphaFoldDB" id="A0A963YNF5"/>
<reference evidence="2" key="2">
    <citation type="submission" date="2021-01" db="EMBL/GenBank/DDBJ databases">
        <authorList>
            <person name="Mieszkin S."/>
            <person name="Pouder E."/>
            <person name="Alain K."/>
        </authorList>
    </citation>
    <scope>NUCLEOTIDE SEQUENCE</scope>
    <source>
        <strain evidence="2">HW T2.11</strain>
    </source>
</reference>
<feature type="transmembrane region" description="Helical" evidence="1">
    <location>
        <begin position="117"/>
        <end position="143"/>
    </location>
</feature>
<organism evidence="2 3">
    <name type="scientific">Acidisoma silvae</name>
    <dbReference type="NCBI Taxonomy" id="2802396"/>
    <lineage>
        <taxon>Bacteria</taxon>
        <taxon>Pseudomonadati</taxon>
        <taxon>Pseudomonadota</taxon>
        <taxon>Alphaproteobacteria</taxon>
        <taxon>Acetobacterales</taxon>
        <taxon>Acidocellaceae</taxon>
        <taxon>Acidisoma</taxon>
    </lineage>
</organism>
<keyword evidence="1" id="KW-0812">Transmembrane</keyword>
<name>A0A963YNF5_9PROT</name>
<comment type="caution">
    <text evidence="2">The sequence shown here is derived from an EMBL/GenBank/DDBJ whole genome shotgun (WGS) entry which is preliminary data.</text>
</comment>
<keyword evidence="1" id="KW-1133">Transmembrane helix</keyword>
<accession>A0A963YNF5</accession>
<evidence type="ECO:0000256" key="1">
    <source>
        <dbReference type="SAM" id="Phobius"/>
    </source>
</evidence>
<reference evidence="2" key="1">
    <citation type="journal article" date="2021" name="Microorganisms">
        <title>Acidisoma silvae sp. nov. and Acidisomacellulosilytica sp. nov., Two Acidophilic Bacteria Isolated from Decaying Wood, Hydrolyzing Cellulose and Producing Poly-3-hydroxybutyrate.</title>
        <authorList>
            <person name="Mieszkin S."/>
            <person name="Pouder E."/>
            <person name="Uroz S."/>
            <person name="Simon-Colin C."/>
            <person name="Alain K."/>
        </authorList>
    </citation>
    <scope>NUCLEOTIDE SEQUENCE</scope>
    <source>
        <strain evidence="2">HW T2.11</strain>
    </source>
</reference>
<dbReference type="EMBL" id="JAESVB010000001">
    <property type="protein sequence ID" value="MCB8873777.1"/>
    <property type="molecule type" value="Genomic_DNA"/>
</dbReference>
<dbReference type="RefSeq" id="WP_227319459.1">
    <property type="nucleotide sequence ID" value="NZ_JAESVB010000001.1"/>
</dbReference>